<protein>
    <submittedName>
        <fullName evidence="2">Uncharacterized protein</fullName>
    </submittedName>
</protein>
<feature type="compositionally biased region" description="Basic and acidic residues" evidence="1">
    <location>
        <begin position="73"/>
        <end position="92"/>
    </location>
</feature>
<proteinExistence type="predicted"/>
<gene>
    <name evidence="2" type="ORF">TDUB1175_LOCUS16180</name>
</gene>
<accession>A0A7R9W8B8</accession>
<feature type="region of interest" description="Disordered" evidence="1">
    <location>
        <begin position="61"/>
        <end position="99"/>
    </location>
</feature>
<feature type="region of interest" description="Disordered" evidence="1">
    <location>
        <begin position="13"/>
        <end position="38"/>
    </location>
</feature>
<feature type="compositionally biased region" description="Basic and acidic residues" evidence="1">
    <location>
        <begin position="13"/>
        <end position="31"/>
    </location>
</feature>
<dbReference type="EMBL" id="HBED01032291">
    <property type="protein sequence ID" value="CAD8317386.1"/>
    <property type="molecule type" value="Transcribed_RNA"/>
</dbReference>
<sequence length="115" mass="12173">MTVKRVLLRLDLRAEGEDREGTGPAVRREGRQVGGGMSRGGLANLSCDSCKPLLLATRQGGHRLTSSSISDGNTKEATARRRREMRGGKEGGRSWFAVDNSGGGGGRRIAIGVAH</sequence>
<dbReference type="AlphaFoldDB" id="A0A7R9W8B8"/>
<organism evidence="2">
    <name type="scientific">Pseudictyota dubia</name>
    <dbReference type="NCBI Taxonomy" id="2749911"/>
    <lineage>
        <taxon>Eukaryota</taxon>
        <taxon>Sar</taxon>
        <taxon>Stramenopiles</taxon>
        <taxon>Ochrophyta</taxon>
        <taxon>Bacillariophyta</taxon>
        <taxon>Mediophyceae</taxon>
        <taxon>Biddulphiophycidae</taxon>
        <taxon>Eupodiscales</taxon>
        <taxon>Odontellaceae</taxon>
        <taxon>Pseudictyota</taxon>
    </lineage>
</organism>
<reference evidence="2" key="1">
    <citation type="submission" date="2021-01" db="EMBL/GenBank/DDBJ databases">
        <authorList>
            <person name="Corre E."/>
            <person name="Pelletier E."/>
            <person name="Niang G."/>
            <person name="Scheremetjew M."/>
            <person name="Finn R."/>
            <person name="Kale V."/>
            <person name="Holt S."/>
            <person name="Cochrane G."/>
            <person name="Meng A."/>
            <person name="Brown T."/>
            <person name="Cohen L."/>
        </authorList>
    </citation>
    <scope>NUCLEOTIDE SEQUENCE</scope>
    <source>
        <strain evidence="2">CCMP147</strain>
    </source>
</reference>
<evidence type="ECO:0000256" key="1">
    <source>
        <dbReference type="SAM" id="MobiDB-lite"/>
    </source>
</evidence>
<name>A0A7R9W8B8_9STRA</name>
<evidence type="ECO:0000313" key="2">
    <source>
        <dbReference type="EMBL" id="CAD8317386.1"/>
    </source>
</evidence>